<dbReference type="PANTHER" id="PTHR11469">
    <property type="entry name" value="GLUCOSE-6-PHOSPHATE ISOMERASE"/>
    <property type="match status" value="1"/>
</dbReference>
<dbReference type="HOGENOM" id="CLU_037303_1_0_0"/>
<dbReference type="KEGG" id="tli:Tlie_1245"/>
<dbReference type="HAMAP" id="MF_00473">
    <property type="entry name" value="G6P_isomerase"/>
    <property type="match status" value="1"/>
</dbReference>
<dbReference type="GO" id="GO:0006096">
    <property type="term" value="P:glycolytic process"/>
    <property type="evidence" value="ECO:0007669"/>
    <property type="project" value="UniProtKB-UniRule"/>
</dbReference>
<dbReference type="PRINTS" id="PR00662">
    <property type="entry name" value="G6PISOMERASE"/>
</dbReference>
<evidence type="ECO:0000256" key="6">
    <source>
        <dbReference type="ARBA" id="ARBA00023235"/>
    </source>
</evidence>
<evidence type="ECO:0000256" key="3">
    <source>
        <dbReference type="ARBA" id="ARBA00022432"/>
    </source>
</evidence>
<dbReference type="InterPro" id="IPR035482">
    <property type="entry name" value="SIS_PGI_2"/>
</dbReference>
<evidence type="ECO:0000256" key="8">
    <source>
        <dbReference type="HAMAP-Rule" id="MF_00473"/>
    </source>
</evidence>
<evidence type="ECO:0000256" key="4">
    <source>
        <dbReference type="ARBA" id="ARBA00022490"/>
    </source>
</evidence>
<dbReference type="InterPro" id="IPR018189">
    <property type="entry name" value="Phosphoglucose_isomerase_CS"/>
</dbReference>
<evidence type="ECO:0000256" key="7">
    <source>
        <dbReference type="ARBA" id="ARBA00029321"/>
    </source>
</evidence>
<proteinExistence type="inferred from homology"/>
<feature type="active site" evidence="8">
    <location>
        <position position="419"/>
    </location>
</feature>
<sequence length="452" mass="50136">MSRLKLFYGAALVDEAKLENYEEVLSRVSGDLLIGASEGKDGYGWVDLPEKGHEQIIKVAEALKSFDSLIHIGIGGSALGNKMLFDCLTHPFYNELSREERKGPRFYLLDNSDPHLFLSVLDMVDLSRTGFIVVSKSGTTAETMANFLALWEKLKENKLPNLAQRIVVITDPNRGALRKFANEIGCLTLEVPQNVGGRFSVLSPVGLLSAAVQGVAIEELLHGAKDMKKKLFERNSIDNNPAWILAALSMEHCLAGRNMLVFMPYLSRMNSFTEWFAQLWAESLGKDGKGITPIRAIGAIDQHSQVQLYTSGPNDKLFLILTEEKSKRNVFFPEKLEEDSLNSLSYLLGKDMKSMLNCEAQGTLAALAKSGKPVAWMEMPNLDAYHLGGLIYFFEYLTAITGGLMKVNPFDQPGVEQGKVYTRALLGKEGAETEKKEAESYMRHIRSLASVI</sequence>
<dbReference type="Gene3D" id="3.40.50.10490">
    <property type="entry name" value="Glucose-6-phosphate isomerase like protein, domain 1"/>
    <property type="match status" value="2"/>
</dbReference>
<dbReference type="InterPro" id="IPR046348">
    <property type="entry name" value="SIS_dom_sf"/>
</dbReference>
<evidence type="ECO:0000256" key="5">
    <source>
        <dbReference type="ARBA" id="ARBA00023152"/>
    </source>
</evidence>
<dbReference type="InterPro" id="IPR035476">
    <property type="entry name" value="SIS_PGI_1"/>
</dbReference>
<dbReference type="eggNOG" id="COG0166">
    <property type="taxonomic scope" value="Bacteria"/>
</dbReference>
<comment type="subcellular location">
    <subcellularLocation>
        <location evidence="8">Cytoplasm</location>
    </subcellularLocation>
</comment>
<dbReference type="Pfam" id="PF00342">
    <property type="entry name" value="PGI"/>
    <property type="match status" value="1"/>
</dbReference>
<keyword evidence="5 8" id="KW-0324">Glycolysis</keyword>
<evidence type="ECO:0000313" key="11">
    <source>
        <dbReference type="Proteomes" id="UP000005868"/>
    </source>
</evidence>
<feature type="active site" evidence="8">
    <location>
        <position position="303"/>
    </location>
</feature>
<dbReference type="AlphaFoldDB" id="G7V5R6"/>
<dbReference type="PANTHER" id="PTHR11469:SF1">
    <property type="entry name" value="GLUCOSE-6-PHOSPHATE ISOMERASE"/>
    <property type="match status" value="1"/>
</dbReference>
<name>G7V5R6_THELD</name>
<evidence type="ECO:0000256" key="1">
    <source>
        <dbReference type="ARBA" id="ARBA00004926"/>
    </source>
</evidence>
<dbReference type="PROSITE" id="PS51463">
    <property type="entry name" value="P_GLUCOSE_ISOMERASE_3"/>
    <property type="match status" value="1"/>
</dbReference>
<dbReference type="EC" id="5.3.1.9" evidence="8"/>
<protein>
    <recommendedName>
        <fullName evidence="8">Glucose-6-phosphate isomerase</fullName>
        <shortName evidence="8">GPI</shortName>
        <ecNumber evidence="8">5.3.1.9</ecNumber>
    </recommendedName>
    <alternativeName>
        <fullName evidence="8">Phosphoglucose isomerase</fullName>
        <shortName evidence="8">PGI</shortName>
    </alternativeName>
    <alternativeName>
        <fullName evidence="8">Phosphohexose isomerase</fullName>
        <shortName evidence="8">PHI</shortName>
    </alternativeName>
</protein>
<dbReference type="Proteomes" id="UP000005868">
    <property type="component" value="Chromosome"/>
</dbReference>
<comment type="function">
    <text evidence="8">Catalyzes the reversible isomerization of glucose-6-phosphate to fructose-6-phosphate.</text>
</comment>
<dbReference type="EMBL" id="CP003096">
    <property type="protein sequence ID" value="AER66976.1"/>
    <property type="molecule type" value="Genomic_DNA"/>
</dbReference>
<dbReference type="GO" id="GO:0005829">
    <property type="term" value="C:cytosol"/>
    <property type="evidence" value="ECO:0007669"/>
    <property type="project" value="TreeGrafter"/>
</dbReference>
<accession>G7V5R6</accession>
<dbReference type="UniPathway" id="UPA00109">
    <property type="reaction ID" value="UER00181"/>
</dbReference>
<comment type="pathway">
    <text evidence="8">Carbohydrate biosynthesis; gluconeogenesis.</text>
</comment>
<dbReference type="CDD" id="cd05016">
    <property type="entry name" value="SIS_PGI_2"/>
    <property type="match status" value="1"/>
</dbReference>
<dbReference type="GO" id="GO:0004347">
    <property type="term" value="F:glucose-6-phosphate isomerase activity"/>
    <property type="evidence" value="ECO:0007669"/>
    <property type="project" value="UniProtKB-UniRule"/>
</dbReference>
<gene>
    <name evidence="8" type="primary">pgi</name>
    <name evidence="10" type="ordered locus">Tlie_1245</name>
</gene>
<dbReference type="CDD" id="cd05015">
    <property type="entry name" value="SIS_PGI_1"/>
    <property type="match status" value="1"/>
</dbReference>
<comment type="catalytic activity">
    <reaction evidence="7 8 9">
        <text>alpha-D-glucose 6-phosphate = beta-D-fructose 6-phosphate</text>
        <dbReference type="Rhea" id="RHEA:11816"/>
        <dbReference type="ChEBI" id="CHEBI:57634"/>
        <dbReference type="ChEBI" id="CHEBI:58225"/>
        <dbReference type="EC" id="5.3.1.9"/>
    </reaction>
</comment>
<keyword evidence="11" id="KW-1185">Reference proteome</keyword>
<feature type="active site" description="Proton donor" evidence="8">
    <location>
        <position position="282"/>
    </location>
</feature>
<dbReference type="FunFam" id="3.40.50.10490:FF:000016">
    <property type="entry name" value="Glucose-6-phosphate isomerase"/>
    <property type="match status" value="1"/>
</dbReference>
<dbReference type="OrthoDB" id="140919at2"/>
<evidence type="ECO:0000256" key="9">
    <source>
        <dbReference type="RuleBase" id="RU000612"/>
    </source>
</evidence>
<dbReference type="SUPFAM" id="SSF53697">
    <property type="entry name" value="SIS domain"/>
    <property type="match status" value="1"/>
</dbReference>
<dbReference type="STRING" id="580340.Tlie_1245"/>
<dbReference type="GO" id="GO:0097367">
    <property type="term" value="F:carbohydrate derivative binding"/>
    <property type="evidence" value="ECO:0007669"/>
    <property type="project" value="InterPro"/>
</dbReference>
<comment type="pathway">
    <text evidence="1 8 9">Carbohydrate degradation; glycolysis; D-glyceraldehyde 3-phosphate and glycerone phosphate from D-glucose: step 2/4.</text>
</comment>
<keyword evidence="6 8" id="KW-0413">Isomerase</keyword>
<evidence type="ECO:0000313" key="10">
    <source>
        <dbReference type="EMBL" id="AER66976.1"/>
    </source>
</evidence>
<comment type="similarity">
    <text evidence="2 8 9">Belongs to the GPI family.</text>
</comment>
<reference evidence="10 11" key="2">
    <citation type="journal article" date="2012" name="Stand. Genomic Sci.">
        <title>Genome sequence of the moderately thermophilic, amino-acid-degrading and sulfur-reducing bacterium Thermovirga lienii type strain (Cas60314(T)).</title>
        <authorList>
            <person name="Goker M."/>
            <person name="Saunders E."/>
            <person name="Lapidus A."/>
            <person name="Nolan M."/>
            <person name="Lucas S."/>
            <person name="Hammon N."/>
            <person name="Deshpande S."/>
            <person name="Cheng J.F."/>
            <person name="Han C."/>
            <person name="Tapia R."/>
            <person name="Goodwin L.A."/>
            <person name="Pitluck S."/>
            <person name="Liolios K."/>
            <person name="Mavromatis K."/>
            <person name="Pagani I."/>
            <person name="Ivanova N."/>
            <person name="Mikhailova N."/>
            <person name="Pati A."/>
            <person name="Chen A."/>
            <person name="Palaniappan K."/>
            <person name="Land M."/>
            <person name="Chang Y.J."/>
            <person name="Jeffries C.D."/>
            <person name="Brambilla E.M."/>
            <person name="Rohde M."/>
            <person name="Spring S."/>
            <person name="Detter J.C."/>
            <person name="Woyke T."/>
            <person name="Bristow J."/>
            <person name="Eisen J.A."/>
            <person name="Markowitz V."/>
            <person name="Hugenholtz P."/>
            <person name="Kyrpides N.C."/>
            <person name="Klenk H.P."/>
        </authorList>
    </citation>
    <scope>NUCLEOTIDE SEQUENCE [LARGE SCALE GENOMIC DNA]</scope>
    <source>
        <strain evidence="11">ATCC BAA-1197 / DSM 17291 / Cas60314</strain>
    </source>
</reference>
<dbReference type="UniPathway" id="UPA00138"/>
<dbReference type="InterPro" id="IPR001672">
    <property type="entry name" value="G6P_Isomerase"/>
</dbReference>
<keyword evidence="3 8" id="KW-0312">Gluconeogenesis</keyword>
<organism evidence="10 11">
    <name type="scientific">Thermovirga lienii (strain ATCC BAA-1197 / DSM 17291 / Cas60314)</name>
    <dbReference type="NCBI Taxonomy" id="580340"/>
    <lineage>
        <taxon>Bacteria</taxon>
        <taxon>Thermotogati</taxon>
        <taxon>Synergistota</taxon>
        <taxon>Synergistia</taxon>
        <taxon>Synergistales</taxon>
        <taxon>Thermovirgaceae</taxon>
        <taxon>Thermovirga</taxon>
    </lineage>
</organism>
<keyword evidence="4 8" id="KW-0963">Cytoplasm</keyword>
<dbReference type="GO" id="GO:0048029">
    <property type="term" value="F:monosaccharide binding"/>
    <property type="evidence" value="ECO:0007669"/>
    <property type="project" value="TreeGrafter"/>
</dbReference>
<reference evidence="11" key="1">
    <citation type="submission" date="2011-10" db="EMBL/GenBank/DDBJ databases">
        <title>The complete genome of chromosome of Thermovirga lienii DSM 17291.</title>
        <authorList>
            <consortium name="US DOE Joint Genome Institute (JGI-PGF)"/>
            <person name="Lucas S."/>
            <person name="Copeland A."/>
            <person name="Lapidus A."/>
            <person name="Glavina del Rio T."/>
            <person name="Dalin E."/>
            <person name="Tice H."/>
            <person name="Bruce D."/>
            <person name="Goodwin L."/>
            <person name="Pitluck S."/>
            <person name="Peters L."/>
            <person name="Mikhailova N."/>
            <person name="Saunders E."/>
            <person name="Kyrpides N."/>
            <person name="Mavromatis K."/>
            <person name="Ivanova N."/>
            <person name="Last F.I."/>
            <person name="Brettin T."/>
            <person name="Detter J.C."/>
            <person name="Han C."/>
            <person name="Larimer F."/>
            <person name="Land M."/>
            <person name="Hauser L."/>
            <person name="Markowitz V."/>
            <person name="Cheng J.-F."/>
            <person name="Hugenholtz P."/>
            <person name="Woyke T."/>
            <person name="Wu D."/>
            <person name="Spring S."/>
            <person name="Schroeder M."/>
            <person name="Brambilla E.-M."/>
            <person name="Klenk H.-P."/>
            <person name="Eisen J.A."/>
        </authorList>
    </citation>
    <scope>NUCLEOTIDE SEQUENCE [LARGE SCALE GENOMIC DNA]</scope>
    <source>
        <strain evidence="11">ATCC BAA-1197 / DSM 17291 / Cas60314</strain>
    </source>
</reference>
<dbReference type="PROSITE" id="PS00174">
    <property type="entry name" value="P_GLUCOSE_ISOMERASE_2"/>
    <property type="match status" value="1"/>
</dbReference>
<dbReference type="GO" id="GO:0006094">
    <property type="term" value="P:gluconeogenesis"/>
    <property type="evidence" value="ECO:0007669"/>
    <property type="project" value="UniProtKB-UniRule"/>
</dbReference>
<evidence type="ECO:0000256" key="2">
    <source>
        <dbReference type="ARBA" id="ARBA00006604"/>
    </source>
</evidence>
<dbReference type="GO" id="GO:0051156">
    <property type="term" value="P:glucose 6-phosphate metabolic process"/>
    <property type="evidence" value="ECO:0007669"/>
    <property type="project" value="TreeGrafter"/>
</dbReference>